<name>A0AAU9IJM3_9CILI</name>
<evidence type="ECO:0000256" key="1">
    <source>
        <dbReference type="SAM" id="MobiDB-lite"/>
    </source>
</evidence>
<accession>A0AAU9IJM3</accession>
<reference evidence="2" key="1">
    <citation type="submission" date="2021-09" db="EMBL/GenBank/DDBJ databases">
        <authorList>
            <consortium name="AG Swart"/>
            <person name="Singh M."/>
            <person name="Singh A."/>
            <person name="Seah K."/>
            <person name="Emmerich C."/>
        </authorList>
    </citation>
    <scope>NUCLEOTIDE SEQUENCE</scope>
    <source>
        <strain evidence="2">ATCC30299</strain>
    </source>
</reference>
<evidence type="ECO:0000313" key="3">
    <source>
        <dbReference type="Proteomes" id="UP001162131"/>
    </source>
</evidence>
<feature type="compositionally biased region" description="Basic and acidic residues" evidence="1">
    <location>
        <begin position="172"/>
        <end position="182"/>
    </location>
</feature>
<dbReference type="EMBL" id="CAJZBQ010000013">
    <property type="protein sequence ID" value="CAG9315020.1"/>
    <property type="molecule type" value="Genomic_DNA"/>
</dbReference>
<sequence length="362" mass="41064">MNTKKLRSLSQGNTVKVDFIKKNKISISIMAKKAKKAPKTKRASHLQGSPGYIQTTLKSFRRSSSADNFLKNKITIDFDEHTSQQEEVLGSLMSPVLEVDSPKSLTSASPNQIIGQNELCRQNMDTYTIDQILESLEPKEMQEFPIEEYELPPTPPNHPPGSIVWNHNKDFSQQESENKDNINAEESINHTPLKSEDPLFRNIEYSGMSLDEQIKRSARRVKIQESGEECPDLTWTEVKLKIDSVKKQRHEEEYSDHFVLTEESDFAIKSAVAEDLMILESNTQACSDDGSQVWDCSTPKIERKSIAIQTDKKELEKGAYLRRSARLAAKRKAMTDLKRKRHEVGGVLSLSALRGSTKKIKK</sequence>
<dbReference type="Proteomes" id="UP001162131">
    <property type="component" value="Unassembled WGS sequence"/>
</dbReference>
<dbReference type="AlphaFoldDB" id="A0AAU9IJM3"/>
<organism evidence="2 3">
    <name type="scientific">Blepharisma stoltei</name>
    <dbReference type="NCBI Taxonomy" id="1481888"/>
    <lineage>
        <taxon>Eukaryota</taxon>
        <taxon>Sar</taxon>
        <taxon>Alveolata</taxon>
        <taxon>Ciliophora</taxon>
        <taxon>Postciliodesmatophora</taxon>
        <taxon>Heterotrichea</taxon>
        <taxon>Heterotrichida</taxon>
        <taxon>Blepharismidae</taxon>
        <taxon>Blepharisma</taxon>
    </lineage>
</organism>
<comment type="caution">
    <text evidence="2">The sequence shown here is derived from an EMBL/GenBank/DDBJ whole genome shotgun (WGS) entry which is preliminary data.</text>
</comment>
<protein>
    <submittedName>
        <fullName evidence="2">Uncharacterized protein</fullName>
    </submittedName>
</protein>
<keyword evidence="3" id="KW-1185">Reference proteome</keyword>
<evidence type="ECO:0000313" key="2">
    <source>
        <dbReference type="EMBL" id="CAG9315020.1"/>
    </source>
</evidence>
<feature type="region of interest" description="Disordered" evidence="1">
    <location>
        <begin position="172"/>
        <end position="193"/>
    </location>
</feature>
<proteinExistence type="predicted"/>
<gene>
    <name evidence="2" type="ORF">BSTOLATCC_MIC12798</name>
</gene>